<keyword evidence="4" id="KW-1133">Transmembrane helix</keyword>
<keyword evidence="1" id="KW-0808">Transferase</keyword>
<dbReference type="InterPro" id="IPR050482">
    <property type="entry name" value="Sensor_HK_TwoCompSys"/>
</dbReference>
<dbReference type="InterPro" id="IPR011712">
    <property type="entry name" value="Sig_transdc_His_kin_sub3_dim/P"/>
</dbReference>
<dbReference type="PANTHER" id="PTHR24421:SF61">
    <property type="entry name" value="OXYGEN SENSOR HISTIDINE KINASE NREB"/>
    <property type="match status" value="1"/>
</dbReference>
<dbReference type="Pfam" id="PF02518">
    <property type="entry name" value="HATPase_c"/>
    <property type="match status" value="1"/>
</dbReference>
<dbReference type="InterPro" id="IPR005467">
    <property type="entry name" value="His_kinase_dom"/>
</dbReference>
<dbReference type="GO" id="GO:0000155">
    <property type="term" value="F:phosphorelay sensor kinase activity"/>
    <property type="evidence" value="ECO:0007669"/>
    <property type="project" value="InterPro"/>
</dbReference>
<proteinExistence type="predicted"/>
<dbReference type="Pfam" id="PF07730">
    <property type="entry name" value="HisKA_3"/>
    <property type="match status" value="1"/>
</dbReference>
<evidence type="ECO:0000256" key="1">
    <source>
        <dbReference type="ARBA" id="ARBA00022679"/>
    </source>
</evidence>
<dbReference type="GO" id="GO:0046983">
    <property type="term" value="F:protein dimerization activity"/>
    <property type="evidence" value="ECO:0007669"/>
    <property type="project" value="InterPro"/>
</dbReference>
<evidence type="ECO:0000259" key="5">
    <source>
        <dbReference type="PROSITE" id="PS50109"/>
    </source>
</evidence>
<feature type="transmembrane region" description="Helical" evidence="4">
    <location>
        <begin position="310"/>
        <end position="327"/>
    </location>
</feature>
<comment type="caution">
    <text evidence="6">The sequence shown here is derived from an EMBL/GenBank/DDBJ whole genome shotgun (WGS) entry which is preliminary data.</text>
</comment>
<dbReference type="Proteomes" id="UP000635606">
    <property type="component" value="Unassembled WGS sequence"/>
</dbReference>
<evidence type="ECO:0000256" key="2">
    <source>
        <dbReference type="ARBA" id="ARBA00022777"/>
    </source>
</evidence>
<keyword evidence="4" id="KW-0812">Transmembrane</keyword>
<feature type="transmembrane region" description="Helical" evidence="4">
    <location>
        <begin position="254"/>
        <end position="272"/>
    </location>
</feature>
<dbReference type="SMART" id="SM00387">
    <property type="entry name" value="HATPase_c"/>
    <property type="match status" value="1"/>
</dbReference>
<dbReference type="PROSITE" id="PS50109">
    <property type="entry name" value="HIS_KIN"/>
    <property type="match status" value="1"/>
</dbReference>
<keyword evidence="7" id="KW-1185">Reference proteome</keyword>
<dbReference type="AlphaFoldDB" id="A0A8J4A6E7"/>
<evidence type="ECO:0000313" key="6">
    <source>
        <dbReference type="EMBL" id="GIJ75382.1"/>
    </source>
</evidence>
<evidence type="ECO:0000256" key="4">
    <source>
        <dbReference type="SAM" id="Phobius"/>
    </source>
</evidence>
<dbReference type="InterPro" id="IPR003594">
    <property type="entry name" value="HATPase_dom"/>
</dbReference>
<feature type="transmembrane region" description="Helical" evidence="4">
    <location>
        <begin position="45"/>
        <end position="64"/>
    </location>
</feature>
<reference evidence="6" key="1">
    <citation type="submission" date="2021-01" db="EMBL/GenBank/DDBJ databases">
        <title>Whole genome shotgun sequence of Virgisporangium ochraceum NBRC 16418.</title>
        <authorList>
            <person name="Komaki H."/>
            <person name="Tamura T."/>
        </authorList>
    </citation>
    <scope>NUCLEOTIDE SEQUENCE</scope>
    <source>
        <strain evidence="6">NBRC 16418</strain>
    </source>
</reference>
<keyword evidence="3" id="KW-0902">Two-component regulatory system</keyword>
<feature type="transmembrane region" description="Helical" evidence="4">
    <location>
        <begin position="144"/>
        <end position="165"/>
    </location>
</feature>
<dbReference type="Gene3D" id="3.30.565.10">
    <property type="entry name" value="Histidine kinase-like ATPase, C-terminal domain"/>
    <property type="match status" value="1"/>
</dbReference>
<keyword evidence="4" id="KW-0472">Membrane</keyword>
<sequence length="692" mass="72358">MAARAISWLAVGSSAVAVAFTWWTWFPPEPAGTAHVSMGHHSAVALGWGALGTAWAVMGAMVVCRRPRNALGWILLGIGVSQAWHVGLVAYAICGLTVVEPSWPGAIWAGYAGSALFVVGVLVTPTVLLALYPDGRLDAWWSRVAVLVAVVAVAHIAAGGLFLTIGGGDGAQVVVVVPDYLQGVPTQLLPPGSRSLQPVWTTDEPLPGWVDGFRDGYLPATAPAWVPLFLLSMLVIWAGTVARLVRARSPRRQQLALVVCVVMPFLIASWLAPAWGRPLVLVTLLLIPVAVSVGVLRYRLLGIETVLRRGLVYGVLTVAVAGLYLAVTTLAGTALDRRPLPGILAAMLVAVGLAPFRDRLQQAVDRLVYGERRDPLRAITRLGRQVAVVGEDDLLPAALTSISTAVRAPGAMVTDGAGEVLAAVGDEPGGHATVVPLDVGGRRIGHLHVAPPGPGERHAEPERRLVTAMAAPVAVLVRALELTRELEVERDRVVVATRAERERLRRDLHDGLGPSLSGVGLGLQALIDRTDAADTTAAVLLDRLQTEITSSVAEVRRIIDNLRPVALDALGLAAAIRTHAATVSAALPVEVHAGPMPAVAPEVETSAYRITTEAVTNAARHAAATRVRVSLTAPNGSLRITVADDGVGVGDAVAGVGLTSMRRRAETVGGRLDIASSTAGTVVTATLPLESP</sequence>
<evidence type="ECO:0000313" key="7">
    <source>
        <dbReference type="Proteomes" id="UP000635606"/>
    </source>
</evidence>
<dbReference type="Gene3D" id="1.20.5.1930">
    <property type="match status" value="1"/>
</dbReference>
<feature type="transmembrane region" description="Helical" evidence="4">
    <location>
        <begin position="71"/>
        <end position="93"/>
    </location>
</feature>
<dbReference type="EMBL" id="BOPH01000156">
    <property type="protein sequence ID" value="GIJ75382.1"/>
    <property type="molecule type" value="Genomic_DNA"/>
</dbReference>
<dbReference type="GO" id="GO:0016020">
    <property type="term" value="C:membrane"/>
    <property type="evidence" value="ECO:0007669"/>
    <property type="project" value="InterPro"/>
</dbReference>
<feature type="transmembrane region" description="Helical" evidence="4">
    <location>
        <begin position="224"/>
        <end position="242"/>
    </location>
</feature>
<dbReference type="InterPro" id="IPR036890">
    <property type="entry name" value="HATPase_C_sf"/>
</dbReference>
<evidence type="ECO:0000256" key="3">
    <source>
        <dbReference type="ARBA" id="ARBA00023012"/>
    </source>
</evidence>
<dbReference type="CDD" id="cd16917">
    <property type="entry name" value="HATPase_UhpB-NarQ-NarX-like"/>
    <property type="match status" value="1"/>
</dbReference>
<dbReference type="SUPFAM" id="SSF55874">
    <property type="entry name" value="ATPase domain of HSP90 chaperone/DNA topoisomerase II/histidine kinase"/>
    <property type="match status" value="1"/>
</dbReference>
<name>A0A8J4A6E7_9ACTN</name>
<feature type="domain" description="Histidine kinase" evidence="5">
    <location>
        <begin position="507"/>
        <end position="691"/>
    </location>
</feature>
<protein>
    <recommendedName>
        <fullName evidence="5">Histidine kinase domain-containing protein</fullName>
    </recommendedName>
</protein>
<keyword evidence="2" id="KW-0418">Kinase</keyword>
<gene>
    <name evidence="6" type="ORF">Voc01_102990</name>
</gene>
<dbReference type="RefSeq" id="WP_203935145.1">
    <property type="nucleotide sequence ID" value="NZ_BOPH01000156.1"/>
</dbReference>
<feature type="transmembrane region" description="Helical" evidence="4">
    <location>
        <begin position="278"/>
        <end position="298"/>
    </location>
</feature>
<organism evidence="6 7">
    <name type="scientific">Virgisporangium ochraceum</name>
    <dbReference type="NCBI Taxonomy" id="65505"/>
    <lineage>
        <taxon>Bacteria</taxon>
        <taxon>Bacillati</taxon>
        <taxon>Actinomycetota</taxon>
        <taxon>Actinomycetes</taxon>
        <taxon>Micromonosporales</taxon>
        <taxon>Micromonosporaceae</taxon>
        <taxon>Virgisporangium</taxon>
    </lineage>
</organism>
<dbReference type="PANTHER" id="PTHR24421">
    <property type="entry name" value="NITRATE/NITRITE SENSOR PROTEIN NARX-RELATED"/>
    <property type="match status" value="1"/>
</dbReference>
<feature type="transmembrane region" description="Helical" evidence="4">
    <location>
        <begin position="7"/>
        <end position="25"/>
    </location>
</feature>
<feature type="transmembrane region" description="Helical" evidence="4">
    <location>
        <begin position="105"/>
        <end position="132"/>
    </location>
</feature>
<accession>A0A8J4A6E7</accession>